<reference evidence="1 2" key="1">
    <citation type="submission" date="2023-04" db="EMBL/GenBank/DDBJ databases">
        <title>Genome of Basidiobolus ranarum AG-B5.</title>
        <authorList>
            <person name="Stajich J.E."/>
            <person name="Carter-House D."/>
            <person name="Gryganskyi A."/>
        </authorList>
    </citation>
    <scope>NUCLEOTIDE SEQUENCE [LARGE SCALE GENOMIC DNA]</scope>
    <source>
        <strain evidence="1 2">AG-B5</strain>
    </source>
</reference>
<comment type="caution">
    <text evidence="1">The sequence shown here is derived from an EMBL/GenBank/DDBJ whole genome shotgun (WGS) entry which is preliminary data.</text>
</comment>
<organism evidence="1 2">
    <name type="scientific">Basidiobolus ranarum</name>
    <dbReference type="NCBI Taxonomy" id="34480"/>
    <lineage>
        <taxon>Eukaryota</taxon>
        <taxon>Fungi</taxon>
        <taxon>Fungi incertae sedis</taxon>
        <taxon>Zoopagomycota</taxon>
        <taxon>Entomophthoromycotina</taxon>
        <taxon>Basidiobolomycetes</taxon>
        <taxon>Basidiobolales</taxon>
        <taxon>Basidiobolaceae</taxon>
        <taxon>Basidiobolus</taxon>
    </lineage>
</organism>
<evidence type="ECO:0000313" key="2">
    <source>
        <dbReference type="Proteomes" id="UP001479436"/>
    </source>
</evidence>
<gene>
    <name evidence="1" type="ORF">K7432_016695</name>
</gene>
<accession>A0ABR2VLB4</accession>
<dbReference type="Proteomes" id="UP001479436">
    <property type="component" value="Unassembled WGS sequence"/>
</dbReference>
<sequence length="63" mass="6937">MPASATPNHLRSIVRDTQISDGKWVPKSSHITLTGDVNSFGQHFIQASYTDKDGKTHSGEINR</sequence>
<dbReference type="EMBL" id="JASJQH010009800">
    <property type="protein sequence ID" value="KAK9675050.1"/>
    <property type="molecule type" value="Genomic_DNA"/>
</dbReference>
<name>A0ABR2VLB4_9FUNG</name>
<evidence type="ECO:0000313" key="1">
    <source>
        <dbReference type="EMBL" id="KAK9675050.1"/>
    </source>
</evidence>
<proteinExistence type="predicted"/>
<feature type="non-terminal residue" evidence="1">
    <location>
        <position position="63"/>
    </location>
</feature>
<protein>
    <submittedName>
        <fullName evidence="1">Uncharacterized protein</fullName>
    </submittedName>
</protein>
<keyword evidence="2" id="KW-1185">Reference proteome</keyword>